<reference evidence="7 8" key="1">
    <citation type="submission" date="2020-08" db="EMBL/GenBank/DDBJ databases">
        <title>Sequencing the genomes of 1000 actinobacteria strains.</title>
        <authorList>
            <person name="Klenk H.-P."/>
        </authorList>
    </citation>
    <scope>NUCLEOTIDE SEQUENCE [LARGE SCALE GENOMIC DNA]</scope>
    <source>
        <strain evidence="7 8">DSM 43023</strain>
    </source>
</reference>
<organism evidence="7 8">
    <name type="scientific">Streptosporangium album</name>
    <dbReference type="NCBI Taxonomy" id="47479"/>
    <lineage>
        <taxon>Bacteria</taxon>
        <taxon>Bacillati</taxon>
        <taxon>Actinomycetota</taxon>
        <taxon>Actinomycetes</taxon>
        <taxon>Streptosporangiales</taxon>
        <taxon>Streptosporangiaceae</taxon>
        <taxon>Streptosporangium</taxon>
    </lineage>
</organism>
<keyword evidence="8" id="KW-1185">Reference proteome</keyword>
<dbReference type="PANTHER" id="PTHR47359:SF3">
    <property type="entry name" value="NLP_P60 DOMAIN-CONTAINING PROTEIN-RELATED"/>
    <property type="match status" value="1"/>
</dbReference>
<evidence type="ECO:0000313" key="7">
    <source>
        <dbReference type="EMBL" id="MBB4942479.1"/>
    </source>
</evidence>
<comment type="caution">
    <text evidence="7">The sequence shown here is derived from an EMBL/GenBank/DDBJ whole genome shotgun (WGS) entry which is preliminary data.</text>
</comment>
<dbReference type="Pfam" id="PF06013">
    <property type="entry name" value="WXG100"/>
    <property type="match status" value="1"/>
</dbReference>
<proteinExistence type="inferred from homology"/>
<keyword evidence="4" id="KW-0788">Thiol protease</keyword>
<dbReference type="Gene3D" id="1.10.287.1060">
    <property type="entry name" value="ESAT-6-like"/>
    <property type="match status" value="1"/>
</dbReference>
<dbReference type="Proteomes" id="UP000534286">
    <property type="component" value="Unassembled WGS sequence"/>
</dbReference>
<dbReference type="PANTHER" id="PTHR47359">
    <property type="entry name" value="PEPTIDOGLYCAN DL-ENDOPEPTIDASE CWLO"/>
    <property type="match status" value="1"/>
</dbReference>
<name>A0A7W7WDM1_9ACTN</name>
<dbReference type="AlphaFoldDB" id="A0A7W7WDM1"/>
<dbReference type="RefSeq" id="WP_184758429.1">
    <property type="nucleotide sequence ID" value="NZ_BAABEK010000012.1"/>
</dbReference>
<evidence type="ECO:0000259" key="6">
    <source>
        <dbReference type="PROSITE" id="PS51935"/>
    </source>
</evidence>
<dbReference type="Pfam" id="PF00877">
    <property type="entry name" value="NLPC_P60"/>
    <property type="match status" value="1"/>
</dbReference>
<evidence type="ECO:0000313" key="8">
    <source>
        <dbReference type="Proteomes" id="UP000534286"/>
    </source>
</evidence>
<evidence type="ECO:0000256" key="2">
    <source>
        <dbReference type="ARBA" id="ARBA00022670"/>
    </source>
</evidence>
<evidence type="ECO:0000256" key="1">
    <source>
        <dbReference type="ARBA" id="ARBA00007074"/>
    </source>
</evidence>
<dbReference type="SUPFAM" id="SSF54001">
    <property type="entry name" value="Cysteine proteinases"/>
    <property type="match status" value="1"/>
</dbReference>
<dbReference type="Gene3D" id="3.90.1720.10">
    <property type="entry name" value="endopeptidase domain like (from Nostoc punctiforme)"/>
    <property type="match status" value="1"/>
</dbReference>
<dbReference type="InterPro" id="IPR038765">
    <property type="entry name" value="Papain-like_cys_pep_sf"/>
</dbReference>
<dbReference type="InterPro" id="IPR000064">
    <property type="entry name" value="NLP_P60_dom"/>
</dbReference>
<dbReference type="SUPFAM" id="SSF140453">
    <property type="entry name" value="EsxAB dimer-like"/>
    <property type="match status" value="1"/>
</dbReference>
<dbReference type="InterPro" id="IPR051794">
    <property type="entry name" value="PG_Endopeptidase_C40"/>
</dbReference>
<dbReference type="PROSITE" id="PS51935">
    <property type="entry name" value="NLPC_P60"/>
    <property type="match status" value="1"/>
</dbReference>
<feature type="compositionally biased region" description="Gly residues" evidence="5">
    <location>
        <begin position="231"/>
        <end position="244"/>
    </location>
</feature>
<comment type="similarity">
    <text evidence="1">Belongs to the peptidase C40 family.</text>
</comment>
<protein>
    <submittedName>
        <fullName evidence="7">WXG100 family type VII secretion target</fullName>
    </submittedName>
</protein>
<evidence type="ECO:0000256" key="5">
    <source>
        <dbReference type="SAM" id="MobiDB-lite"/>
    </source>
</evidence>
<sequence>MSVREEIAQLPGGPSLAALVDKVNGRPADIRDVATRWRGLAGKVNEHIGSLRSAVVDVDTNWEGDSANAFDDYMGNYNKANTTFHSALLACAGLLDTAATALEEAKSKVDTLCGNVLADHRVTAYRNSTSEAERRKAEPGALAAVNGAVSAADGQVGSAEEAVSTAMKEIKKKIDAESVFFAIVKAPGDQKFTPGPGHTFDWKRTPAPGPGHTVLAGANGGGAGPAAALSPGGGSGGSGGSGSGGPAVAMPYVAGTGTGVDIVAAARANIGKPYVWGANGPNAFDCSGLVYHSLNRAGIKIGDTTAAGYQASGQPVTTPQVGDIVFFGSPPDHCAIYVGEGKMIEAPRPGASVRVAEVAGKLPITYRRFS</sequence>
<dbReference type="GO" id="GO:0008234">
    <property type="term" value="F:cysteine-type peptidase activity"/>
    <property type="evidence" value="ECO:0007669"/>
    <property type="project" value="UniProtKB-KW"/>
</dbReference>
<dbReference type="EMBL" id="JACHJU010000003">
    <property type="protein sequence ID" value="MBB4942479.1"/>
    <property type="molecule type" value="Genomic_DNA"/>
</dbReference>
<gene>
    <name evidence="7" type="ORF">FHR32_006865</name>
</gene>
<dbReference type="InterPro" id="IPR010310">
    <property type="entry name" value="T7SS_ESAT-6-like"/>
</dbReference>
<keyword evidence="2" id="KW-0645">Protease</keyword>
<feature type="domain" description="NlpC/P60" evidence="6">
    <location>
        <begin position="256"/>
        <end position="370"/>
    </location>
</feature>
<dbReference type="InterPro" id="IPR036689">
    <property type="entry name" value="ESAT-6-like_sf"/>
</dbReference>
<evidence type="ECO:0000256" key="3">
    <source>
        <dbReference type="ARBA" id="ARBA00022801"/>
    </source>
</evidence>
<dbReference type="GO" id="GO:0006508">
    <property type="term" value="P:proteolysis"/>
    <property type="evidence" value="ECO:0007669"/>
    <property type="project" value="UniProtKB-KW"/>
</dbReference>
<keyword evidence="3" id="KW-0378">Hydrolase</keyword>
<accession>A0A7W7WDM1</accession>
<evidence type="ECO:0000256" key="4">
    <source>
        <dbReference type="ARBA" id="ARBA00022807"/>
    </source>
</evidence>
<feature type="region of interest" description="Disordered" evidence="5">
    <location>
        <begin position="219"/>
        <end position="244"/>
    </location>
</feature>